<organism evidence="3 4">
    <name type="scientific">Algoriphagus iocasae</name>
    <dbReference type="NCBI Taxonomy" id="1836499"/>
    <lineage>
        <taxon>Bacteria</taxon>
        <taxon>Pseudomonadati</taxon>
        <taxon>Bacteroidota</taxon>
        <taxon>Cytophagia</taxon>
        <taxon>Cytophagales</taxon>
        <taxon>Cyclobacteriaceae</taxon>
        <taxon>Algoriphagus</taxon>
    </lineage>
</organism>
<feature type="chain" id="PRO_5032557780" evidence="1">
    <location>
        <begin position="19"/>
        <end position="149"/>
    </location>
</feature>
<evidence type="ECO:0000313" key="4">
    <source>
        <dbReference type="Proteomes" id="UP000588604"/>
    </source>
</evidence>
<reference evidence="3 4" key="1">
    <citation type="submission" date="2020-08" db="EMBL/GenBank/DDBJ databases">
        <title>Genomic Encyclopedia of Type Strains, Phase IV (KMG-IV): sequencing the most valuable type-strain genomes for metagenomic binning, comparative biology and taxonomic classification.</title>
        <authorList>
            <person name="Goeker M."/>
        </authorList>
    </citation>
    <scope>NUCLEOTIDE SEQUENCE [LARGE SCALE GENOMIC DNA]</scope>
    <source>
        <strain evidence="3 4">DSM 102044</strain>
    </source>
</reference>
<dbReference type="Pfam" id="PF10077">
    <property type="entry name" value="DUF2314"/>
    <property type="match status" value="1"/>
</dbReference>
<keyword evidence="4" id="KW-1185">Reference proteome</keyword>
<keyword evidence="1" id="KW-0732">Signal</keyword>
<feature type="domain" description="DUF2314" evidence="2">
    <location>
        <begin position="37"/>
        <end position="147"/>
    </location>
</feature>
<dbReference type="AlphaFoldDB" id="A0A841MV70"/>
<proteinExistence type="predicted"/>
<dbReference type="RefSeq" id="WP_184497645.1">
    <property type="nucleotide sequence ID" value="NZ_JACIJO010000004.1"/>
</dbReference>
<dbReference type="PROSITE" id="PS51257">
    <property type="entry name" value="PROKAR_LIPOPROTEIN"/>
    <property type="match status" value="1"/>
</dbReference>
<comment type="caution">
    <text evidence="3">The sequence shown here is derived from an EMBL/GenBank/DDBJ whole genome shotgun (WGS) entry which is preliminary data.</text>
</comment>
<accession>A0A841MV70</accession>
<gene>
    <name evidence="3" type="ORF">FHS59_004150</name>
</gene>
<evidence type="ECO:0000313" key="3">
    <source>
        <dbReference type="EMBL" id="MBB6328494.1"/>
    </source>
</evidence>
<feature type="signal peptide" evidence="1">
    <location>
        <begin position="1"/>
        <end position="18"/>
    </location>
</feature>
<evidence type="ECO:0000259" key="2">
    <source>
        <dbReference type="Pfam" id="PF10077"/>
    </source>
</evidence>
<protein>
    <submittedName>
        <fullName evidence="3">Uncharacterized protein YegJ (DUF2314 family)</fullName>
    </submittedName>
</protein>
<dbReference type="InterPro" id="IPR018756">
    <property type="entry name" value="DUF2314"/>
</dbReference>
<dbReference type="Proteomes" id="UP000588604">
    <property type="component" value="Unassembled WGS sequence"/>
</dbReference>
<dbReference type="EMBL" id="JACIJO010000004">
    <property type="protein sequence ID" value="MBB6328494.1"/>
    <property type="molecule type" value="Genomic_DNA"/>
</dbReference>
<evidence type="ECO:0000256" key="1">
    <source>
        <dbReference type="SAM" id="SignalP"/>
    </source>
</evidence>
<sequence length="149" mass="17119">MRFSQLFPILLFATITFACNGQTNQTNDPVVFREAADPELEAAKQEALSKLEYFITSFNQHPEDSTLQFSLKTDFVENGEHEHMWIGLTQINNGKFIGVLRNDPQLIQSFQYGDKVEITKEQIEDWIIYHADTDSLEGGFSIKILQSRE</sequence>
<name>A0A841MV70_9BACT</name>